<dbReference type="RefSeq" id="WP_348395427.1">
    <property type="nucleotide sequence ID" value="NZ_CP136600.1"/>
</dbReference>
<dbReference type="Pfam" id="PF13618">
    <property type="entry name" value="Gluconate_2-dh3"/>
    <property type="match status" value="1"/>
</dbReference>
<dbReference type="EMBL" id="CP136600">
    <property type="protein sequence ID" value="WOH36615.1"/>
    <property type="molecule type" value="Genomic_DNA"/>
</dbReference>
<keyword evidence="2" id="KW-1185">Reference proteome</keyword>
<reference evidence="1 2" key="1">
    <citation type="submission" date="2023-09" db="EMBL/GenBank/DDBJ databases">
        <authorList>
            <person name="Qi X."/>
        </authorList>
    </citation>
    <scope>NUCLEOTIDE SEQUENCE [LARGE SCALE GENOMIC DNA]</scope>
    <source>
        <strain evidence="1 2">S1-1</strain>
    </source>
</reference>
<proteinExistence type="predicted"/>
<dbReference type="PROSITE" id="PS51257">
    <property type="entry name" value="PROKAR_LIPOPROTEIN"/>
    <property type="match status" value="1"/>
</dbReference>
<keyword evidence="1" id="KW-0560">Oxidoreductase</keyword>
<evidence type="ECO:0000313" key="1">
    <source>
        <dbReference type="EMBL" id="WOH36615.1"/>
    </source>
</evidence>
<name>A0ABZ0GLL2_9GAMM</name>
<dbReference type="InterPro" id="IPR027056">
    <property type="entry name" value="Gluconate_2DH_su3"/>
</dbReference>
<evidence type="ECO:0000313" key="2">
    <source>
        <dbReference type="Proteomes" id="UP001301442"/>
    </source>
</evidence>
<gene>
    <name evidence="1" type="ORF">RI844_14725</name>
</gene>
<organism evidence="1 2">
    <name type="scientific">Thalassotalea fonticola</name>
    <dbReference type="NCBI Taxonomy" id="3065649"/>
    <lineage>
        <taxon>Bacteria</taxon>
        <taxon>Pseudomonadati</taxon>
        <taxon>Pseudomonadota</taxon>
        <taxon>Gammaproteobacteria</taxon>
        <taxon>Alteromonadales</taxon>
        <taxon>Colwelliaceae</taxon>
        <taxon>Thalassotalea</taxon>
    </lineage>
</organism>
<dbReference type="Proteomes" id="UP001301442">
    <property type="component" value="Chromosome"/>
</dbReference>
<dbReference type="EC" id="1.-.-.-" evidence="1"/>
<protein>
    <submittedName>
        <fullName evidence="1">Gluconate 2-dehydrogenase subunit 3 family protein</fullName>
        <ecNumber evidence="1">1.-.-.-</ecNumber>
    </submittedName>
</protein>
<dbReference type="GO" id="GO:0016491">
    <property type="term" value="F:oxidoreductase activity"/>
    <property type="evidence" value="ECO:0007669"/>
    <property type="project" value="UniProtKB-KW"/>
</dbReference>
<accession>A0ABZ0GLL2</accession>
<sequence length="209" mass="23329">MDRRAAIGFLLKSLGVTATIPTLVTTLSGCVESPVAANEKLTFLSSEQYSLVQGIVDIILPKTDIVGATELDIALFIDSMLTHTVDTELKSVFKQGAQQCSAELFRQTKRSPLQAEFVHYQQLIAEFFDIDDTLQQDIFIQQSKVVSELNDGQRQQYNLYKFLLTTRQLCLLGFYTSEYVGEHILSYAPIPGEYDACVDLDQIGNAWSA</sequence>